<dbReference type="PANTHER" id="PTHR33085">
    <property type="entry name" value="OS12G0113100 PROTEIN-RELATED"/>
    <property type="match status" value="1"/>
</dbReference>
<gene>
    <name evidence="2" type="ORF">TRIUR3_13022</name>
</gene>
<organism evidence="2">
    <name type="scientific">Triticum urartu</name>
    <name type="common">Red wild einkorn</name>
    <name type="synonym">Crithodium urartu</name>
    <dbReference type="NCBI Taxonomy" id="4572"/>
    <lineage>
        <taxon>Eukaryota</taxon>
        <taxon>Viridiplantae</taxon>
        <taxon>Streptophyta</taxon>
        <taxon>Embryophyta</taxon>
        <taxon>Tracheophyta</taxon>
        <taxon>Spermatophyta</taxon>
        <taxon>Magnoliopsida</taxon>
        <taxon>Liliopsida</taxon>
        <taxon>Poales</taxon>
        <taxon>Poaceae</taxon>
        <taxon>BOP clade</taxon>
        <taxon>Pooideae</taxon>
        <taxon>Triticodae</taxon>
        <taxon>Triticeae</taxon>
        <taxon>Triticinae</taxon>
        <taxon>Triticum</taxon>
    </lineage>
</organism>
<feature type="compositionally biased region" description="Basic and acidic residues" evidence="1">
    <location>
        <begin position="63"/>
        <end position="76"/>
    </location>
</feature>
<proteinExistence type="predicted"/>
<feature type="compositionally biased region" description="Basic and acidic residues" evidence="1">
    <location>
        <begin position="32"/>
        <end position="41"/>
    </location>
</feature>
<dbReference type="Pfam" id="PF07893">
    <property type="entry name" value="DUF1668"/>
    <property type="match status" value="1"/>
</dbReference>
<dbReference type="PANTHER" id="PTHR33085:SF105">
    <property type="entry name" value="DUF1618 DOMAIN-CONTAINING PROTEIN"/>
    <property type="match status" value="1"/>
</dbReference>
<protein>
    <submittedName>
        <fullName evidence="2">Uncharacterized protein</fullName>
    </submittedName>
</protein>
<sequence>MVITSTHGSSNRTGKRREQRRRGGAPPAIDAKPTKGGDHAKNSATAGGAARLHRLAATQAARKLQDRGRVEHDRGGDAGGNTGDQNQKIEPLAPVKAGRSIGDMYKRQHQGLSGDRIGKRPRHVLKKHLYLFLDDWKEGYSMHKIDADTLQDDTTQEQAGFPEPATLRLGARELCPTVLGSEIFIVTAPRCGQTPILVYSTETGGLTMGARLPAPLVGCFDISVAAADRLYGLSSFPMCGEQQHAFEVLSRAPNCNKEQWSTKPRMDWSWKSVPSPPPLHEEENITSFALHPDGHTIFMSTHDQHNLSLARGTYSFDARHCKWRWHGKWVLPFEGQGYFDSDIDAWVGLHGDGYICTCQVPSRSDSSTMQPDWQISKDKLFCSESERHLGATLTYMGDTQFCLVECVVREDMEREQALGDHDGCVLRLVMFSLKYNRKGELHTKIHRTTATLVSKHLLAFRPVAFWM</sequence>
<dbReference type="EMBL" id="KD086280">
    <property type="protein sequence ID" value="EMS62110.1"/>
    <property type="molecule type" value="Genomic_DNA"/>
</dbReference>
<dbReference type="InterPro" id="IPR012871">
    <property type="entry name" value="DUF1668_ORYSA"/>
</dbReference>
<dbReference type="eggNOG" id="ENOG502R1VY">
    <property type="taxonomic scope" value="Eukaryota"/>
</dbReference>
<accession>M8ABM0</accession>
<dbReference type="AlphaFoldDB" id="M8ABM0"/>
<feature type="compositionally biased region" description="Low complexity" evidence="1">
    <location>
        <begin position="44"/>
        <end position="58"/>
    </location>
</feature>
<feature type="region of interest" description="Disordered" evidence="1">
    <location>
        <begin position="1"/>
        <end position="92"/>
    </location>
</feature>
<reference evidence="2" key="1">
    <citation type="journal article" date="2013" name="Nature">
        <title>Draft genome of the wheat A-genome progenitor Triticum urartu.</title>
        <authorList>
            <person name="Ling H.Q."/>
            <person name="Zhao S."/>
            <person name="Liu D."/>
            <person name="Wang J."/>
            <person name="Sun H."/>
            <person name="Zhang C."/>
            <person name="Fan H."/>
            <person name="Li D."/>
            <person name="Dong L."/>
            <person name="Tao Y."/>
            <person name="Gao C."/>
            <person name="Wu H."/>
            <person name="Li Y."/>
            <person name="Cui Y."/>
            <person name="Guo X."/>
            <person name="Zheng S."/>
            <person name="Wang B."/>
            <person name="Yu K."/>
            <person name="Liang Q."/>
            <person name="Yang W."/>
            <person name="Lou X."/>
            <person name="Chen J."/>
            <person name="Feng M."/>
            <person name="Jian J."/>
            <person name="Zhang X."/>
            <person name="Luo G."/>
            <person name="Jiang Y."/>
            <person name="Liu J."/>
            <person name="Wang Z."/>
            <person name="Sha Y."/>
            <person name="Zhang B."/>
            <person name="Wu H."/>
            <person name="Tang D."/>
            <person name="Shen Q."/>
            <person name="Xue P."/>
            <person name="Zou S."/>
            <person name="Wang X."/>
            <person name="Liu X."/>
            <person name="Wang F."/>
            <person name="Yang Y."/>
            <person name="An X."/>
            <person name="Dong Z."/>
            <person name="Zhang K."/>
            <person name="Zhang X."/>
            <person name="Luo M.C."/>
            <person name="Dvorak J."/>
            <person name="Tong Y."/>
            <person name="Wang J."/>
            <person name="Yang H."/>
            <person name="Li Z."/>
            <person name="Wang D."/>
            <person name="Zhang A."/>
            <person name="Wang J."/>
        </authorList>
    </citation>
    <scope>NUCLEOTIDE SEQUENCE</scope>
</reference>
<name>M8ABM0_TRIUA</name>
<evidence type="ECO:0000313" key="2">
    <source>
        <dbReference type="EMBL" id="EMS62110.1"/>
    </source>
</evidence>
<feature type="compositionally biased region" description="Basic residues" evidence="1">
    <location>
        <begin position="13"/>
        <end position="23"/>
    </location>
</feature>
<feature type="compositionally biased region" description="Polar residues" evidence="1">
    <location>
        <begin position="1"/>
        <end position="11"/>
    </location>
</feature>
<evidence type="ECO:0000256" key="1">
    <source>
        <dbReference type="SAM" id="MobiDB-lite"/>
    </source>
</evidence>